<keyword evidence="1" id="KW-0805">Transcription regulation</keyword>
<reference evidence="6 7" key="1">
    <citation type="submission" date="2016-03" db="EMBL/GenBank/DDBJ databases">
        <title>Complete genome sequence of a novel chlorpyrifos degrading bacterium, Cupriavidus nantongensis sp. X1.</title>
        <authorList>
            <person name="Fang L."/>
        </authorList>
    </citation>
    <scope>NUCLEOTIDE SEQUENCE [LARGE SCALE GENOMIC DNA]</scope>
    <source>
        <strain evidence="6 7">X1</strain>
    </source>
</reference>
<dbReference type="InterPro" id="IPR036388">
    <property type="entry name" value="WH-like_DNA-bd_sf"/>
</dbReference>
<dbReference type="STRING" id="1796606.A2G96_04625"/>
<keyword evidence="3" id="KW-0804">Transcription</keyword>
<evidence type="ECO:0000259" key="4">
    <source>
        <dbReference type="PROSITE" id="PS51077"/>
    </source>
</evidence>
<evidence type="ECO:0000313" key="7">
    <source>
        <dbReference type="Proteomes" id="UP000075238"/>
    </source>
</evidence>
<dbReference type="Gene3D" id="3.30.450.40">
    <property type="match status" value="1"/>
</dbReference>
<dbReference type="Gene3D" id="1.10.10.10">
    <property type="entry name" value="Winged helix-like DNA-binding domain superfamily/Winged helix DNA-binding domain"/>
    <property type="match status" value="1"/>
</dbReference>
<name>A0A142JG67_9BURK</name>
<dbReference type="AlphaFoldDB" id="A0A142JG67"/>
<dbReference type="GO" id="GO:0003700">
    <property type="term" value="F:DNA-binding transcription factor activity"/>
    <property type="evidence" value="ECO:0007669"/>
    <property type="project" value="TreeGrafter"/>
</dbReference>
<gene>
    <name evidence="6" type="ORF">A2G96_04625</name>
</gene>
<feature type="domain" description="IclR-ED" evidence="5">
    <location>
        <begin position="88"/>
        <end position="272"/>
    </location>
</feature>
<evidence type="ECO:0000256" key="2">
    <source>
        <dbReference type="ARBA" id="ARBA00023125"/>
    </source>
</evidence>
<dbReference type="Pfam" id="PF09339">
    <property type="entry name" value="HTH_IclR"/>
    <property type="match status" value="1"/>
</dbReference>
<organism evidence="6 7">
    <name type="scientific">Cupriavidus nantongensis</name>
    <dbReference type="NCBI Taxonomy" id="1796606"/>
    <lineage>
        <taxon>Bacteria</taxon>
        <taxon>Pseudomonadati</taxon>
        <taxon>Pseudomonadota</taxon>
        <taxon>Betaproteobacteria</taxon>
        <taxon>Burkholderiales</taxon>
        <taxon>Burkholderiaceae</taxon>
        <taxon>Cupriavidus</taxon>
    </lineage>
</organism>
<dbReference type="InterPro" id="IPR005471">
    <property type="entry name" value="Tscrpt_reg_IclR_N"/>
</dbReference>
<dbReference type="RefSeq" id="WP_062797194.1">
    <property type="nucleotide sequence ID" value="NZ_CP014844.1"/>
</dbReference>
<dbReference type="OrthoDB" id="9807558at2"/>
<dbReference type="InterPro" id="IPR029016">
    <property type="entry name" value="GAF-like_dom_sf"/>
</dbReference>
<evidence type="ECO:0000256" key="1">
    <source>
        <dbReference type="ARBA" id="ARBA00023015"/>
    </source>
</evidence>
<dbReference type="PANTHER" id="PTHR30136">
    <property type="entry name" value="HELIX-TURN-HELIX TRANSCRIPTIONAL REGULATOR, ICLR FAMILY"/>
    <property type="match status" value="1"/>
</dbReference>
<dbReference type="Pfam" id="PF01614">
    <property type="entry name" value="IclR_C"/>
    <property type="match status" value="1"/>
</dbReference>
<dbReference type="PROSITE" id="PS51077">
    <property type="entry name" value="HTH_ICLR"/>
    <property type="match status" value="1"/>
</dbReference>
<dbReference type="SUPFAM" id="SSF46785">
    <property type="entry name" value="Winged helix' DNA-binding domain"/>
    <property type="match status" value="1"/>
</dbReference>
<dbReference type="InterPro" id="IPR050707">
    <property type="entry name" value="HTH_MetabolicPath_Reg"/>
</dbReference>
<dbReference type="SMART" id="SM00346">
    <property type="entry name" value="HTH_ICLR"/>
    <property type="match status" value="1"/>
</dbReference>
<dbReference type="PROSITE" id="PS51078">
    <property type="entry name" value="ICLR_ED"/>
    <property type="match status" value="1"/>
</dbReference>
<dbReference type="GO" id="GO:0003677">
    <property type="term" value="F:DNA binding"/>
    <property type="evidence" value="ECO:0007669"/>
    <property type="project" value="UniProtKB-KW"/>
</dbReference>
<feature type="domain" description="HTH iclR-type" evidence="4">
    <location>
        <begin position="27"/>
        <end position="87"/>
    </location>
</feature>
<protein>
    <submittedName>
        <fullName evidence="6">IclR family transcriptional regulator</fullName>
    </submittedName>
</protein>
<proteinExistence type="predicted"/>
<evidence type="ECO:0000256" key="3">
    <source>
        <dbReference type="ARBA" id="ARBA00023163"/>
    </source>
</evidence>
<dbReference type="SUPFAM" id="SSF55781">
    <property type="entry name" value="GAF domain-like"/>
    <property type="match status" value="1"/>
</dbReference>
<accession>A0A142JG67</accession>
<sequence>MTSAAKPTAPVDHDSPRKLEEGHRDYVAALARGLAVIQAFTDATPEMTLSEVAQATGMTPASARRALLTLQALGYIGANGRRFVLLPKVLSLGAAFLSSMNLRDIVQPFLQEVAERFRDSVSLAILDGDSVVYLAHVPSQRRIAFRASVGYRLPVHCTSLGLALLAHAPKAQQNKVLDQAPFQKFTPKTLSDADALRAALARTLEQGYAVQEGQLELNVLSIAVPVRDPQQRVIAAINCSTETERTSPEELVATRLPALREAAAMIEAAIRRAPTLAHSILAAS</sequence>
<keyword evidence="2" id="KW-0238">DNA-binding</keyword>
<dbReference type="GO" id="GO:0045892">
    <property type="term" value="P:negative regulation of DNA-templated transcription"/>
    <property type="evidence" value="ECO:0007669"/>
    <property type="project" value="TreeGrafter"/>
</dbReference>
<evidence type="ECO:0000313" key="6">
    <source>
        <dbReference type="EMBL" id="AMR77079.1"/>
    </source>
</evidence>
<keyword evidence="7" id="KW-1185">Reference proteome</keyword>
<dbReference type="KEGG" id="cnan:A2G96_04625"/>
<dbReference type="EMBL" id="CP014844">
    <property type="protein sequence ID" value="AMR77079.1"/>
    <property type="molecule type" value="Genomic_DNA"/>
</dbReference>
<dbReference type="InterPro" id="IPR014757">
    <property type="entry name" value="Tscrpt_reg_IclR_C"/>
</dbReference>
<dbReference type="PANTHER" id="PTHR30136:SF34">
    <property type="entry name" value="TRANSCRIPTIONAL REGULATOR"/>
    <property type="match status" value="1"/>
</dbReference>
<evidence type="ECO:0000259" key="5">
    <source>
        <dbReference type="PROSITE" id="PS51078"/>
    </source>
</evidence>
<dbReference type="Proteomes" id="UP000075238">
    <property type="component" value="Chromosome 1"/>
</dbReference>
<dbReference type="InterPro" id="IPR036390">
    <property type="entry name" value="WH_DNA-bd_sf"/>
</dbReference>